<evidence type="ECO:0000259" key="2">
    <source>
        <dbReference type="Pfam" id="PF20109"/>
    </source>
</evidence>
<dbReference type="Pfam" id="PF10074">
    <property type="entry name" value="RovC_DNA-bd"/>
    <property type="match status" value="1"/>
</dbReference>
<feature type="domain" description="Transcriptional regulator-like" evidence="2">
    <location>
        <begin position="14"/>
        <end position="55"/>
    </location>
</feature>
<organism evidence="3 4">
    <name type="scientific">Hyphomonas beringensis</name>
    <dbReference type="NCBI Taxonomy" id="1280946"/>
    <lineage>
        <taxon>Bacteria</taxon>
        <taxon>Pseudomonadati</taxon>
        <taxon>Pseudomonadota</taxon>
        <taxon>Alphaproteobacteria</taxon>
        <taxon>Hyphomonadales</taxon>
        <taxon>Hyphomonadaceae</taxon>
        <taxon>Hyphomonas</taxon>
    </lineage>
</organism>
<evidence type="ECO:0000313" key="4">
    <source>
        <dbReference type="Proteomes" id="UP000027037"/>
    </source>
</evidence>
<dbReference type="AlphaFoldDB" id="A0A062U5K4"/>
<keyword evidence="4" id="KW-1185">Reference proteome</keyword>
<dbReference type="InterPro" id="IPR045465">
    <property type="entry name" value="Trans_reg_dom"/>
</dbReference>
<name>A0A062U5K4_9PROT</name>
<dbReference type="eggNOG" id="COG5419">
    <property type="taxonomic scope" value="Bacteria"/>
</dbReference>
<sequence>MSPADTPSVRIDLDDYAYTCRLSRSRWAWEFLRRNSEFRQAALRAGDSQISEKPACHGIRLLRPLCDQIDAEKFGLVFFPDIDANGYEADVFWIPALYARALTMQVVPRHPSERDDIFDQTINVCEVTHLTDRVGREYLMIRGHGHSIQVACSGLSLLSVEPVRMKLIIDNVSSMDETLKVIGKAQRILGKDDSSFNDTWTRSSLAFRNALIALDAYETGLTYFETAAIIYGEDRATEAWQSPSRAMKDEMRRALVRGRELRDGGYRDLLTAQT</sequence>
<proteinExistence type="predicted"/>
<protein>
    <recommendedName>
        <fullName evidence="5">DUF2285 domain-containing protein</fullName>
    </recommendedName>
</protein>
<gene>
    <name evidence="3" type="ORF">HY29_05020</name>
</gene>
<dbReference type="OrthoDB" id="9800831at2"/>
<evidence type="ECO:0000259" key="1">
    <source>
        <dbReference type="Pfam" id="PF10074"/>
    </source>
</evidence>
<feature type="domain" description="T6SS Transcription factor RovC-like DNA binding" evidence="1">
    <location>
        <begin position="204"/>
        <end position="270"/>
    </location>
</feature>
<evidence type="ECO:0000313" key="3">
    <source>
        <dbReference type="EMBL" id="KCZ51899.1"/>
    </source>
</evidence>
<dbReference type="Pfam" id="PF20109">
    <property type="entry name" value="Trans_reg_dom"/>
    <property type="match status" value="1"/>
</dbReference>
<dbReference type="InterPro" id="IPR018754">
    <property type="entry name" value="RovC-like_DNA-bd"/>
</dbReference>
<dbReference type="RefSeq" id="WP_013301508.1">
    <property type="nucleotide sequence ID" value="NZ_AWFF01000076.1"/>
</dbReference>
<evidence type="ECO:0008006" key="5">
    <source>
        <dbReference type="Google" id="ProtNLM"/>
    </source>
</evidence>
<dbReference type="PATRIC" id="fig|1280946.3.peg.3097"/>
<accession>A0A062U5K4</accession>
<reference evidence="3 4" key="1">
    <citation type="journal article" date="2014" name="Antonie Van Leeuwenhoek">
        <title>Hyphomonas beringensis sp. nov. and Hyphomonas chukchiensis sp. nov., isolated from surface seawater of the Bering Sea and Chukchi Sea.</title>
        <authorList>
            <person name="Li C."/>
            <person name="Lai Q."/>
            <person name="Li G."/>
            <person name="Dong C."/>
            <person name="Wang J."/>
            <person name="Liao Y."/>
            <person name="Shao Z."/>
        </authorList>
    </citation>
    <scope>NUCLEOTIDE SEQUENCE [LARGE SCALE GENOMIC DNA]</scope>
    <source>
        <strain evidence="3 4">25B14_1</strain>
    </source>
</reference>
<dbReference type="Proteomes" id="UP000027037">
    <property type="component" value="Unassembled WGS sequence"/>
</dbReference>
<comment type="caution">
    <text evidence="3">The sequence shown here is derived from an EMBL/GenBank/DDBJ whole genome shotgun (WGS) entry which is preliminary data.</text>
</comment>
<dbReference type="EMBL" id="AWFF01000076">
    <property type="protein sequence ID" value="KCZ51899.1"/>
    <property type="molecule type" value="Genomic_DNA"/>
</dbReference>